<evidence type="ECO:0000256" key="1">
    <source>
        <dbReference type="ARBA" id="ARBA00001962"/>
    </source>
</evidence>
<evidence type="ECO:0000256" key="2">
    <source>
        <dbReference type="ARBA" id="ARBA00022714"/>
    </source>
</evidence>
<dbReference type="GO" id="GO:0051537">
    <property type="term" value="F:2 iron, 2 sulfur cluster binding"/>
    <property type="evidence" value="ECO:0007669"/>
    <property type="project" value="UniProtKB-KW"/>
</dbReference>
<keyword evidence="6" id="KW-0411">Iron-sulfur</keyword>
<feature type="domain" description="Rieske" evidence="7">
    <location>
        <begin position="30"/>
        <end position="137"/>
    </location>
</feature>
<dbReference type="Gene3D" id="3.90.380.10">
    <property type="entry name" value="Naphthalene 1,2-dioxygenase Alpha Subunit, Chain A, domain 1"/>
    <property type="match status" value="2"/>
</dbReference>
<accession>A0A1S1Q3Q2</accession>
<evidence type="ECO:0000256" key="4">
    <source>
        <dbReference type="ARBA" id="ARBA00023002"/>
    </source>
</evidence>
<dbReference type="Gene3D" id="2.102.10.10">
    <property type="entry name" value="Rieske [2Fe-2S] iron-sulphur domain"/>
    <property type="match status" value="1"/>
</dbReference>
<keyword evidence="4" id="KW-0560">Oxidoreductase</keyword>
<comment type="cofactor">
    <cofactor evidence="1">
        <name>Fe cation</name>
        <dbReference type="ChEBI" id="CHEBI:24875"/>
    </cofactor>
</comment>
<dbReference type="InterPro" id="IPR001663">
    <property type="entry name" value="Rng_hydr_dOase-A"/>
</dbReference>
<organism evidence="8 9">
    <name type="scientific">Parafrankia soli</name>
    <dbReference type="NCBI Taxonomy" id="2599596"/>
    <lineage>
        <taxon>Bacteria</taxon>
        <taxon>Bacillati</taxon>
        <taxon>Actinomycetota</taxon>
        <taxon>Actinomycetes</taxon>
        <taxon>Frankiales</taxon>
        <taxon>Frankiaceae</taxon>
        <taxon>Parafrankia</taxon>
    </lineage>
</organism>
<keyword evidence="5" id="KW-0408">Iron</keyword>
<dbReference type="PROSITE" id="PS51296">
    <property type="entry name" value="RIESKE"/>
    <property type="match status" value="1"/>
</dbReference>
<gene>
    <name evidence="8" type="ORF">BBK14_17080</name>
</gene>
<keyword evidence="9" id="KW-1185">Reference proteome</keyword>
<proteinExistence type="predicted"/>
<evidence type="ECO:0000256" key="3">
    <source>
        <dbReference type="ARBA" id="ARBA00022723"/>
    </source>
</evidence>
<dbReference type="AlphaFoldDB" id="A0A1S1Q3Q2"/>
<evidence type="ECO:0000259" key="7">
    <source>
        <dbReference type="PROSITE" id="PS51296"/>
    </source>
</evidence>
<dbReference type="PANTHER" id="PTHR43756">
    <property type="entry name" value="CHOLINE MONOOXYGENASE, CHLOROPLASTIC"/>
    <property type="match status" value="1"/>
</dbReference>
<dbReference type="SUPFAM" id="SSF50022">
    <property type="entry name" value="ISP domain"/>
    <property type="match status" value="1"/>
</dbReference>
<evidence type="ECO:0000256" key="6">
    <source>
        <dbReference type="ARBA" id="ARBA00023014"/>
    </source>
</evidence>
<dbReference type="OrthoDB" id="5243643at2"/>
<dbReference type="PANTHER" id="PTHR43756:SF5">
    <property type="entry name" value="CHOLINE MONOOXYGENASE, CHLOROPLASTIC"/>
    <property type="match status" value="1"/>
</dbReference>
<dbReference type="CDD" id="cd03469">
    <property type="entry name" value="Rieske_RO_Alpha_N"/>
    <property type="match status" value="1"/>
</dbReference>
<dbReference type="EMBL" id="MAXA01000191">
    <property type="protein sequence ID" value="OHV29533.1"/>
    <property type="molecule type" value="Genomic_DNA"/>
</dbReference>
<protein>
    <submittedName>
        <fullName evidence="8">(2Fe-2S)-binding protein</fullName>
    </submittedName>
</protein>
<dbReference type="RefSeq" id="WP_071063088.1">
    <property type="nucleotide sequence ID" value="NZ_MAXA01000191.1"/>
</dbReference>
<keyword evidence="2" id="KW-0001">2Fe-2S</keyword>
<dbReference type="CDD" id="cd08887">
    <property type="entry name" value="RHO_alpha_C_3"/>
    <property type="match status" value="1"/>
</dbReference>
<reference evidence="9" key="1">
    <citation type="submission" date="2016-07" db="EMBL/GenBank/DDBJ databases">
        <title>Frankia sp. NRRL B-16219 Genome sequencing.</title>
        <authorList>
            <person name="Ghodhbane-Gtari F."/>
            <person name="Swanson E."/>
            <person name="Gueddou A."/>
            <person name="Louati M."/>
            <person name="Nouioui I."/>
            <person name="Hezbri K."/>
            <person name="Abebe-Akele F."/>
            <person name="Simpson S."/>
            <person name="Morris K."/>
            <person name="Thomas K."/>
            <person name="Gtari M."/>
            <person name="Tisa L.S."/>
        </authorList>
    </citation>
    <scope>NUCLEOTIDE SEQUENCE [LARGE SCALE GENOMIC DNA]</scope>
    <source>
        <strain evidence="9">NRRL B-16219</strain>
    </source>
</reference>
<dbReference type="InterPro" id="IPR036922">
    <property type="entry name" value="Rieske_2Fe-2S_sf"/>
</dbReference>
<dbReference type="GO" id="GO:0005506">
    <property type="term" value="F:iron ion binding"/>
    <property type="evidence" value="ECO:0007669"/>
    <property type="project" value="InterPro"/>
</dbReference>
<evidence type="ECO:0000313" key="9">
    <source>
        <dbReference type="Proteomes" id="UP000179769"/>
    </source>
</evidence>
<dbReference type="Pfam" id="PF00848">
    <property type="entry name" value="Ring_hydroxyl_A"/>
    <property type="match status" value="1"/>
</dbReference>
<dbReference type="InterPro" id="IPR015879">
    <property type="entry name" value="Ring_hydroxy_dOase_asu_C_dom"/>
</dbReference>
<dbReference type="InterPro" id="IPR017941">
    <property type="entry name" value="Rieske_2Fe-2S"/>
</dbReference>
<sequence length="356" mass="39114">MTPTEGGVAATAYTSRERFELEREVVRRSPQLVGYSSELPEAGTYCTKTVMDVPVLLTRGDDGTVRAFQNVCAHRQAQVAQGCGVAQRFTCPWHAWTYDAHGEFVGGPGREGFPATLNGQARLTELPAAENAGFLWVGLDPAAGPLDIDAHLGELGPELASWNIGSWAPVGEKVIDSPVNWKLALDTFAESYHFASVHRDTFALINKSNCALFDSYGPHHRLVFPMNHITDLADKPEEEWEPLNNFVLIYALFPNIVLSVTVANGEVFRVYPGERPGHSITYHQNASPMDLTDEATRETAETIFDYAHNAVRDEDYALAAQVQASMASGARADLVFGRNEPGLHHRHEVLEDALGR</sequence>
<dbReference type="SUPFAM" id="SSF55961">
    <property type="entry name" value="Bet v1-like"/>
    <property type="match status" value="1"/>
</dbReference>
<name>A0A1S1Q3Q2_9ACTN</name>
<evidence type="ECO:0000313" key="8">
    <source>
        <dbReference type="EMBL" id="OHV29533.1"/>
    </source>
</evidence>
<dbReference type="Pfam" id="PF00355">
    <property type="entry name" value="Rieske"/>
    <property type="match status" value="1"/>
</dbReference>
<dbReference type="GO" id="GO:0004497">
    <property type="term" value="F:monooxygenase activity"/>
    <property type="evidence" value="ECO:0007669"/>
    <property type="project" value="UniProtKB-ARBA"/>
</dbReference>
<dbReference type="GO" id="GO:0016705">
    <property type="term" value="F:oxidoreductase activity, acting on paired donors, with incorporation or reduction of molecular oxygen"/>
    <property type="evidence" value="ECO:0007669"/>
    <property type="project" value="UniProtKB-ARBA"/>
</dbReference>
<evidence type="ECO:0000256" key="5">
    <source>
        <dbReference type="ARBA" id="ARBA00023004"/>
    </source>
</evidence>
<comment type="caution">
    <text evidence="8">The sequence shown here is derived from an EMBL/GenBank/DDBJ whole genome shotgun (WGS) entry which is preliminary data.</text>
</comment>
<keyword evidence="3" id="KW-0479">Metal-binding</keyword>
<dbReference type="Proteomes" id="UP000179769">
    <property type="component" value="Unassembled WGS sequence"/>
</dbReference>